<evidence type="ECO:0000313" key="2">
    <source>
        <dbReference type="Proteomes" id="UP000887565"/>
    </source>
</evidence>
<feature type="coiled-coil region" evidence="1">
    <location>
        <begin position="12"/>
        <end position="46"/>
    </location>
</feature>
<keyword evidence="2" id="KW-1185">Reference proteome</keyword>
<dbReference type="WBParaSite" id="nRc.2.0.1.t30204-RA">
    <property type="protein sequence ID" value="nRc.2.0.1.t30204-RA"/>
    <property type="gene ID" value="nRc.2.0.1.g30204"/>
</dbReference>
<evidence type="ECO:0000256" key="1">
    <source>
        <dbReference type="SAM" id="Coils"/>
    </source>
</evidence>
<evidence type="ECO:0000313" key="3">
    <source>
        <dbReference type="WBParaSite" id="nRc.2.0.1.t30204-RA"/>
    </source>
</evidence>
<dbReference type="AlphaFoldDB" id="A0A915JVZ9"/>
<name>A0A915JVZ9_ROMCU</name>
<reference evidence="3" key="1">
    <citation type="submission" date="2022-11" db="UniProtKB">
        <authorList>
            <consortium name="WormBaseParasite"/>
        </authorList>
    </citation>
    <scope>IDENTIFICATION</scope>
</reference>
<proteinExistence type="predicted"/>
<accession>A0A915JVZ9</accession>
<sequence>MVEKPRSKRQKVDPLEENIVSIEREKLELEKEKLNLEKEKFEFEKSKFAVEQHLIEAKTKYFLLKCEKHGNELPSYHTM</sequence>
<organism evidence="2 3">
    <name type="scientific">Romanomermis culicivorax</name>
    <name type="common">Nematode worm</name>
    <dbReference type="NCBI Taxonomy" id="13658"/>
    <lineage>
        <taxon>Eukaryota</taxon>
        <taxon>Metazoa</taxon>
        <taxon>Ecdysozoa</taxon>
        <taxon>Nematoda</taxon>
        <taxon>Enoplea</taxon>
        <taxon>Dorylaimia</taxon>
        <taxon>Mermithida</taxon>
        <taxon>Mermithoidea</taxon>
        <taxon>Mermithidae</taxon>
        <taxon>Romanomermis</taxon>
    </lineage>
</organism>
<protein>
    <submittedName>
        <fullName evidence="3">Uncharacterized protein</fullName>
    </submittedName>
</protein>
<dbReference type="Proteomes" id="UP000887565">
    <property type="component" value="Unplaced"/>
</dbReference>
<keyword evidence="1" id="KW-0175">Coiled coil</keyword>